<evidence type="ECO:0000256" key="16">
    <source>
        <dbReference type="SAM" id="MobiDB-lite"/>
    </source>
</evidence>
<dbReference type="OrthoDB" id="4849160at2759"/>
<dbReference type="PANTHER" id="PTHR33353:SF36">
    <property type="entry name" value="ENDO-BETA-1,4-GLUCANASE D"/>
    <property type="match status" value="1"/>
</dbReference>
<sequence>MSSPSPSARQRGRVSPRTSLRSCLLATAIVLNGPSSLLPGASAHSFVSSISINGLAYHGFAPIPGGAPAGGEQVGWSTTAFDQGYVNQTGFSASSSSSSGSAASAGDHLEIICHRGSKASPYHAPVEAGGVVHVQWNGWPEGHKGPVMSYLAFCGDHNGTSASAENNNNGTTALVRGCEAVPQSELEFFKIEEVGLIAPEATNGTDASPSSSSSSSSSSPQDEGPAAAPTNLAEMRWGSDLLIANNNSWVVSIPDRLRPGFYVLRHEIIALHNASLPIGAQAYPQCLNLLVTSATSATKGTGEGGEYVLPKGVPGRDLYAAKGRDEPSFELDIYAPFAATGGDDATAAAARAAERAYRIPGPALALAGKKVELSHPLPTGPGTPVTADGV</sequence>
<evidence type="ECO:0000256" key="11">
    <source>
        <dbReference type="ARBA" id="ARBA00023277"/>
    </source>
</evidence>
<dbReference type="InParanoid" id="A0A136ITL9"/>
<comment type="similarity">
    <text evidence="13">Belongs to the polysaccharide monooxygenase AA9 family.</text>
</comment>
<evidence type="ECO:0000259" key="17">
    <source>
        <dbReference type="Pfam" id="PF03443"/>
    </source>
</evidence>
<organism evidence="18 19">
    <name type="scientific">Microdochium bolleyi</name>
    <dbReference type="NCBI Taxonomy" id="196109"/>
    <lineage>
        <taxon>Eukaryota</taxon>
        <taxon>Fungi</taxon>
        <taxon>Dikarya</taxon>
        <taxon>Ascomycota</taxon>
        <taxon>Pezizomycotina</taxon>
        <taxon>Sordariomycetes</taxon>
        <taxon>Xylariomycetidae</taxon>
        <taxon>Xylariales</taxon>
        <taxon>Microdochiaceae</taxon>
        <taxon>Microdochium</taxon>
    </lineage>
</organism>
<feature type="domain" description="Auxiliary Activity family 9 catalytic" evidence="17">
    <location>
        <begin position="44"/>
        <end position="163"/>
    </location>
</feature>
<comment type="cofactor">
    <cofactor evidence="1">
        <name>Cu(2+)</name>
        <dbReference type="ChEBI" id="CHEBI:29036"/>
    </cofactor>
</comment>
<keyword evidence="11" id="KW-0119">Carbohydrate metabolism</keyword>
<evidence type="ECO:0000256" key="2">
    <source>
        <dbReference type="ARBA" id="ARBA00004613"/>
    </source>
</evidence>
<keyword evidence="12" id="KW-0624">Polysaccharide degradation</keyword>
<protein>
    <recommendedName>
        <fullName evidence="15">lytic cellulose monooxygenase (C4-dehydrogenating)</fullName>
        <ecNumber evidence="15">1.14.99.56</ecNumber>
    </recommendedName>
</protein>
<dbReference type="GO" id="GO:0046872">
    <property type="term" value="F:metal ion binding"/>
    <property type="evidence" value="ECO:0007669"/>
    <property type="project" value="UniProtKB-KW"/>
</dbReference>
<feature type="compositionally biased region" description="Low complexity" evidence="16">
    <location>
        <begin position="208"/>
        <end position="220"/>
    </location>
</feature>
<dbReference type="PANTHER" id="PTHR33353">
    <property type="entry name" value="PUTATIVE (AFU_ORTHOLOGUE AFUA_1G12560)-RELATED"/>
    <property type="match status" value="1"/>
</dbReference>
<dbReference type="CDD" id="cd21175">
    <property type="entry name" value="LPMO_AA9"/>
    <property type="match status" value="1"/>
</dbReference>
<reference evidence="19" key="1">
    <citation type="submission" date="2016-02" db="EMBL/GenBank/DDBJ databases">
        <title>Draft genome sequence of Microdochium bolleyi, a fungal endophyte of beachgrass.</title>
        <authorList>
            <consortium name="DOE Joint Genome Institute"/>
            <person name="David A.S."/>
            <person name="May G."/>
            <person name="Haridas S."/>
            <person name="Lim J."/>
            <person name="Wang M."/>
            <person name="Labutti K."/>
            <person name="Lipzen A."/>
            <person name="Barry K."/>
            <person name="Grigoriev I.V."/>
        </authorList>
    </citation>
    <scope>NUCLEOTIDE SEQUENCE [LARGE SCALE GENOMIC DNA]</scope>
    <source>
        <strain evidence="19">J235TASD1</strain>
    </source>
</reference>
<keyword evidence="4" id="KW-0479">Metal-binding</keyword>
<dbReference type="GO" id="GO:0005576">
    <property type="term" value="C:extracellular region"/>
    <property type="evidence" value="ECO:0007669"/>
    <property type="project" value="UniProtKB-SubCell"/>
</dbReference>
<name>A0A136ITL9_9PEZI</name>
<evidence type="ECO:0000256" key="14">
    <source>
        <dbReference type="ARBA" id="ARBA00045077"/>
    </source>
</evidence>
<evidence type="ECO:0000256" key="10">
    <source>
        <dbReference type="ARBA" id="ARBA00023157"/>
    </source>
</evidence>
<dbReference type="GO" id="GO:0016787">
    <property type="term" value="F:hydrolase activity"/>
    <property type="evidence" value="ECO:0007669"/>
    <property type="project" value="UniProtKB-KW"/>
</dbReference>
<feature type="region of interest" description="Disordered" evidence="16">
    <location>
        <begin position="201"/>
        <end position="228"/>
    </location>
</feature>
<proteinExistence type="inferred from homology"/>
<keyword evidence="19" id="KW-1185">Reference proteome</keyword>
<dbReference type="InterPro" id="IPR005103">
    <property type="entry name" value="AA9_LPMO"/>
</dbReference>
<dbReference type="GO" id="GO:0004497">
    <property type="term" value="F:monooxygenase activity"/>
    <property type="evidence" value="ECO:0007669"/>
    <property type="project" value="UniProtKB-KW"/>
</dbReference>
<evidence type="ECO:0000256" key="4">
    <source>
        <dbReference type="ARBA" id="ARBA00022723"/>
    </source>
</evidence>
<dbReference type="InterPro" id="IPR049892">
    <property type="entry name" value="AA9"/>
</dbReference>
<evidence type="ECO:0000256" key="13">
    <source>
        <dbReference type="ARBA" id="ARBA00044502"/>
    </source>
</evidence>
<evidence type="ECO:0000256" key="15">
    <source>
        <dbReference type="ARBA" id="ARBA00047174"/>
    </source>
</evidence>
<dbReference type="EC" id="1.14.99.56" evidence="15"/>
<feature type="domain" description="Auxiliary Activity family 9 catalytic" evidence="17">
    <location>
        <begin position="177"/>
        <end position="299"/>
    </location>
</feature>
<evidence type="ECO:0000256" key="12">
    <source>
        <dbReference type="ARBA" id="ARBA00023326"/>
    </source>
</evidence>
<evidence type="ECO:0000256" key="5">
    <source>
        <dbReference type="ARBA" id="ARBA00022729"/>
    </source>
</evidence>
<dbReference type="Proteomes" id="UP000070501">
    <property type="component" value="Unassembled WGS sequence"/>
</dbReference>
<evidence type="ECO:0000313" key="19">
    <source>
        <dbReference type="Proteomes" id="UP000070501"/>
    </source>
</evidence>
<dbReference type="EMBL" id="KQ964258">
    <property type="protein sequence ID" value="KXJ88384.1"/>
    <property type="molecule type" value="Genomic_DNA"/>
</dbReference>
<comment type="catalytic activity">
    <reaction evidence="14">
        <text>[(1-&gt;4)-beta-D-glucosyl]n+m + reduced acceptor + O2 = 4-dehydro-beta-D-glucosyl-[(1-&gt;4)-beta-D-glucosyl]n-1 + [(1-&gt;4)-beta-D-glucosyl]m + acceptor + H2O.</text>
        <dbReference type="EC" id="1.14.99.56"/>
    </reaction>
</comment>
<keyword evidence="8" id="KW-0186">Copper</keyword>
<evidence type="ECO:0000256" key="1">
    <source>
        <dbReference type="ARBA" id="ARBA00001973"/>
    </source>
</evidence>
<keyword evidence="6" id="KW-0136">Cellulose degradation</keyword>
<keyword evidence="18" id="KW-0378">Hydrolase</keyword>
<keyword evidence="10" id="KW-1015">Disulfide bond</keyword>
<dbReference type="GO" id="GO:0030245">
    <property type="term" value="P:cellulose catabolic process"/>
    <property type="evidence" value="ECO:0007669"/>
    <property type="project" value="UniProtKB-KW"/>
</dbReference>
<dbReference type="STRING" id="196109.A0A136ITL9"/>
<accession>A0A136ITL9</accession>
<keyword evidence="3" id="KW-0964">Secreted</keyword>
<evidence type="ECO:0000313" key="18">
    <source>
        <dbReference type="EMBL" id="KXJ88384.1"/>
    </source>
</evidence>
<dbReference type="AlphaFoldDB" id="A0A136ITL9"/>
<keyword evidence="5" id="KW-0732">Signal</keyword>
<evidence type="ECO:0000256" key="7">
    <source>
        <dbReference type="ARBA" id="ARBA00023002"/>
    </source>
</evidence>
<dbReference type="Gene3D" id="2.70.50.70">
    <property type="match status" value="1"/>
</dbReference>
<keyword evidence="9" id="KW-0503">Monooxygenase</keyword>
<evidence type="ECO:0000256" key="3">
    <source>
        <dbReference type="ARBA" id="ARBA00022525"/>
    </source>
</evidence>
<evidence type="ECO:0000256" key="8">
    <source>
        <dbReference type="ARBA" id="ARBA00023008"/>
    </source>
</evidence>
<dbReference type="Pfam" id="PF03443">
    <property type="entry name" value="AA9"/>
    <property type="match status" value="2"/>
</dbReference>
<evidence type="ECO:0000256" key="6">
    <source>
        <dbReference type="ARBA" id="ARBA00023001"/>
    </source>
</evidence>
<evidence type="ECO:0000256" key="9">
    <source>
        <dbReference type="ARBA" id="ARBA00023033"/>
    </source>
</evidence>
<comment type="subcellular location">
    <subcellularLocation>
        <location evidence="2">Secreted</location>
    </subcellularLocation>
</comment>
<gene>
    <name evidence="18" type="ORF">Micbo1qcDRAFT_178015</name>
</gene>
<keyword evidence="7" id="KW-0560">Oxidoreductase</keyword>